<dbReference type="HOGENOM" id="CLU_007383_10_6_9"/>
<evidence type="ECO:0000313" key="3">
    <source>
        <dbReference type="Proteomes" id="UP000029500"/>
    </source>
</evidence>
<dbReference type="AlphaFoldDB" id="A0A089NPE1"/>
<dbReference type="EMBL" id="CP009287">
    <property type="protein sequence ID" value="AIQ70924.1"/>
    <property type="molecule type" value="Genomic_DNA"/>
</dbReference>
<dbReference type="KEGG" id="pgm:PGRAT_27340"/>
<dbReference type="InterPro" id="IPR008030">
    <property type="entry name" value="NmrA-like"/>
</dbReference>
<dbReference type="Pfam" id="PF05368">
    <property type="entry name" value="NmrA"/>
    <property type="match status" value="1"/>
</dbReference>
<proteinExistence type="predicted"/>
<dbReference type="Gene3D" id="3.40.50.720">
    <property type="entry name" value="NAD(P)-binding Rossmann-like Domain"/>
    <property type="match status" value="1"/>
</dbReference>
<dbReference type="eggNOG" id="COG0702">
    <property type="taxonomic scope" value="Bacteria"/>
</dbReference>
<sequence length="280" mass="32065">MLFITGATGTVGNRVVNYLKLKDVKFKALTRTPERLLTDRTDHMIVVTGDIKDCSAWSDSLRGVETLFLILLDDAEEILQAARAKGVRNIVFLSSASINRSDAGYNENALKHKKVEDQIQAYGFQYVFIRAEAFMHNTIYWRDLFRYNKGKIRLPALEAKLASVHETDIAEVISVVLTDFGKFSGQVLTLTGANILSQRNILTEISKQLGQSLELEEQTIGDFRSYMKNYIAEEYINLRVQDWEYTVKHQLGVTDTVLTILGREPYTFREWIAEHLRDFQ</sequence>
<dbReference type="InterPro" id="IPR051604">
    <property type="entry name" value="Ergot_Alk_Oxidoreductase"/>
</dbReference>
<reference evidence="2 3" key="1">
    <citation type="submission" date="2014-08" db="EMBL/GenBank/DDBJ databases">
        <title>Comparative genomics of the Paenibacillus odorifer group.</title>
        <authorList>
            <person name="den Bakker H.C."/>
            <person name="Tsai Y.-C."/>
            <person name="Martin N."/>
            <person name="Korlach J."/>
            <person name="Wiedmann M."/>
        </authorList>
    </citation>
    <scope>NUCLEOTIDE SEQUENCE [LARGE SCALE GENOMIC DNA]</scope>
    <source>
        <strain evidence="2 3">DSM 15220</strain>
    </source>
</reference>
<evidence type="ECO:0000313" key="2">
    <source>
        <dbReference type="EMBL" id="AIQ70924.1"/>
    </source>
</evidence>
<accession>A0A089NPE1</accession>
<name>A0A089NPE1_9BACL</name>
<dbReference type="RefSeq" id="WP_025705553.1">
    <property type="nucleotide sequence ID" value="NZ_CP009287.1"/>
</dbReference>
<evidence type="ECO:0000259" key="1">
    <source>
        <dbReference type="Pfam" id="PF05368"/>
    </source>
</evidence>
<dbReference type="OrthoDB" id="339107at2"/>
<dbReference type="InterPro" id="IPR036291">
    <property type="entry name" value="NAD(P)-bd_dom_sf"/>
</dbReference>
<dbReference type="SUPFAM" id="SSF51735">
    <property type="entry name" value="NAD(P)-binding Rossmann-fold domains"/>
    <property type="match status" value="1"/>
</dbReference>
<dbReference type="Gene3D" id="3.90.25.10">
    <property type="entry name" value="UDP-galactose 4-epimerase, domain 1"/>
    <property type="match status" value="1"/>
</dbReference>
<dbReference type="Proteomes" id="UP000029500">
    <property type="component" value="Chromosome"/>
</dbReference>
<gene>
    <name evidence="2" type="ORF">PGRAT_27340</name>
</gene>
<feature type="domain" description="NmrA-like" evidence="1">
    <location>
        <begin position="3"/>
        <end position="234"/>
    </location>
</feature>
<dbReference type="PANTHER" id="PTHR43162:SF1">
    <property type="entry name" value="PRESTALK A DIFFERENTIATION PROTEIN A"/>
    <property type="match status" value="1"/>
</dbReference>
<keyword evidence="3" id="KW-1185">Reference proteome</keyword>
<protein>
    <recommendedName>
        <fullName evidence="1">NmrA-like domain-containing protein</fullName>
    </recommendedName>
</protein>
<dbReference type="PANTHER" id="PTHR43162">
    <property type="match status" value="1"/>
</dbReference>
<dbReference type="STRING" id="189425.PGRAT_27340"/>
<organism evidence="2 3">
    <name type="scientific">Paenibacillus graminis</name>
    <dbReference type="NCBI Taxonomy" id="189425"/>
    <lineage>
        <taxon>Bacteria</taxon>
        <taxon>Bacillati</taxon>
        <taxon>Bacillota</taxon>
        <taxon>Bacilli</taxon>
        <taxon>Bacillales</taxon>
        <taxon>Paenibacillaceae</taxon>
        <taxon>Paenibacillus</taxon>
    </lineage>
</organism>